<protein>
    <submittedName>
        <fullName evidence="5">GntR family transcriptional regulator</fullName>
    </submittedName>
</protein>
<organism evidence="5 6">
    <name type="scientific">Anaerofilum hominis</name>
    <dbReference type="NCBI Taxonomy" id="2763016"/>
    <lineage>
        <taxon>Bacteria</taxon>
        <taxon>Bacillati</taxon>
        <taxon>Bacillota</taxon>
        <taxon>Clostridia</taxon>
        <taxon>Eubacteriales</taxon>
        <taxon>Oscillospiraceae</taxon>
        <taxon>Anaerofilum</taxon>
    </lineage>
</organism>
<evidence type="ECO:0000256" key="2">
    <source>
        <dbReference type="ARBA" id="ARBA00023125"/>
    </source>
</evidence>
<comment type="caution">
    <text evidence="5">The sequence shown here is derived from an EMBL/GenBank/DDBJ whole genome shotgun (WGS) entry which is preliminary data.</text>
</comment>
<accession>A0A923I8C2</accession>
<reference evidence="5" key="1">
    <citation type="submission" date="2020-08" db="EMBL/GenBank/DDBJ databases">
        <title>Genome public.</title>
        <authorList>
            <person name="Liu C."/>
            <person name="Sun Q."/>
        </authorList>
    </citation>
    <scope>NUCLEOTIDE SEQUENCE</scope>
    <source>
        <strain evidence="5">BX8</strain>
    </source>
</reference>
<dbReference type="InterPro" id="IPR000524">
    <property type="entry name" value="Tscrpt_reg_HTH_GntR"/>
</dbReference>
<keyword evidence="1" id="KW-0805">Transcription regulation</keyword>
<feature type="domain" description="HTH gntR-type" evidence="4">
    <location>
        <begin position="244"/>
        <end position="312"/>
    </location>
</feature>
<dbReference type="AlphaFoldDB" id="A0A923I8C2"/>
<dbReference type="PANTHER" id="PTHR43537">
    <property type="entry name" value="TRANSCRIPTIONAL REGULATOR, GNTR FAMILY"/>
    <property type="match status" value="1"/>
</dbReference>
<feature type="domain" description="HTH gntR-type" evidence="4">
    <location>
        <begin position="5"/>
        <end position="73"/>
    </location>
</feature>
<dbReference type="InterPro" id="IPR036388">
    <property type="entry name" value="WH-like_DNA-bd_sf"/>
</dbReference>
<dbReference type="EMBL" id="JACONZ010000001">
    <property type="protein sequence ID" value="MBC5580812.1"/>
    <property type="molecule type" value="Genomic_DNA"/>
</dbReference>
<dbReference type="InterPro" id="IPR036390">
    <property type="entry name" value="WH_DNA-bd_sf"/>
</dbReference>
<evidence type="ECO:0000313" key="5">
    <source>
        <dbReference type="EMBL" id="MBC5580812.1"/>
    </source>
</evidence>
<keyword evidence="3" id="KW-0804">Transcription</keyword>
<dbReference type="GO" id="GO:0003700">
    <property type="term" value="F:DNA-binding transcription factor activity"/>
    <property type="evidence" value="ECO:0007669"/>
    <property type="project" value="InterPro"/>
</dbReference>
<name>A0A923I8C2_9FIRM</name>
<evidence type="ECO:0000256" key="1">
    <source>
        <dbReference type="ARBA" id="ARBA00023015"/>
    </source>
</evidence>
<dbReference type="PROSITE" id="PS50949">
    <property type="entry name" value="HTH_GNTR"/>
    <property type="match status" value="2"/>
</dbReference>
<dbReference type="SMART" id="SM00345">
    <property type="entry name" value="HTH_GNTR"/>
    <property type="match status" value="2"/>
</dbReference>
<gene>
    <name evidence="5" type="ORF">H8S23_04780</name>
</gene>
<dbReference type="PANTHER" id="PTHR43537:SF24">
    <property type="entry name" value="GLUCONATE OPERON TRANSCRIPTIONAL REPRESSOR"/>
    <property type="match status" value="1"/>
</dbReference>
<evidence type="ECO:0000259" key="4">
    <source>
        <dbReference type="PROSITE" id="PS50949"/>
    </source>
</evidence>
<dbReference type="GO" id="GO:0003677">
    <property type="term" value="F:DNA binding"/>
    <property type="evidence" value="ECO:0007669"/>
    <property type="project" value="UniProtKB-KW"/>
</dbReference>
<dbReference type="Gene3D" id="1.10.10.10">
    <property type="entry name" value="Winged helix-like DNA-binding domain superfamily/Winged helix DNA-binding domain"/>
    <property type="match status" value="2"/>
</dbReference>
<dbReference type="SUPFAM" id="SSF46785">
    <property type="entry name" value="Winged helix' DNA-binding domain"/>
    <property type="match status" value="2"/>
</dbReference>
<dbReference type="RefSeq" id="WP_186887137.1">
    <property type="nucleotide sequence ID" value="NZ_JACONZ010000001.1"/>
</dbReference>
<evidence type="ECO:0000256" key="3">
    <source>
        <dbReference type="ARBA" id="ARBA00023163"/>
    </source>
</evidence>
<keyword evidence="6" id="KW-1185">Reference proteome</keyword>
<sequence>MKSGAELHKIVYNVLLTQIQFGAYRRGEKLPTIEEAGAQLGVSVDTARAAYLELKEKGYITLSKNVGATVKADYSAAETENFIQTFFSQRKSAMADLADAMLPLFGNAQWVGLRHAGGQTLRAMEELLDREAAAAPYAMLEHLDQKYSALGNPLLTRLAWQAFMFLHAPFFSIPENLRYFDRSADYLPQVLSLCRAKDWPALRAALDRSVGQLSPALSRFYGARITRPACDEVSFTWSSYKKSGQLRYSLAMELLISISRGVYPAGGLLPPQQELAAQKGVSVSTVRRALELLHSVGAIKSARYVGTWVLPFEQATENSDFTRPVLQRRLLDMAESLQILALSCKEVSLLTLSSLSRGAAEDLCGALQAHRRWRRGEVLSYFILDRIAENAPRQAIRTVYAELLRQFFWGYALRGLKGSQADINALYDPYFDELTGALRAGDFPRFAAVLESLVLYELRWTVRLLSRLGVPGAETILLPDDEAPDAPL</sequence>
<dbReference type="CDD" id="cd07377">
    <property type="entry name" value="WHTH_GntR"/>
    <property type="match status" value="1"/>
</dbReference>
<evidence type="ECO:0000313" key="6">
    <source>
        <dbReference type="Proteomes" id="UP000659630"/>
    </source>
</evidence>
<dbReference type="Proteomes" id="UP000659630">
    <property type="component" value="Unassembled WGS sequence"/>
</dbReference>
<dbReference type="Pfam" id="PF00392">
    <property type="entry name" value="GntR"/>
    <property type="match status" value="2"/>
</dbReference>
<keyword evidence="2" id="KW-0238">DNA-binding</keyword>
<proteinExistence type="predicted"/>